<gene>
    <name evidence="1" type="ORF">DVH24_015643</name>
</gene>
<dbReference type="Proteomes" id="UP000290289">
    <property type="component" value="Chromosome 16"/>
</dbReference>
<sequence length="86" mass="9785">MCKIFATTLQGKELIHQDRLLREGALLFDIWVGKAWTVCVSLSSGNDMSNLRRNWVKIPMVQFSVQKSEVRTVKQVLDLLGLLGRP</sequence>
<evidence type="ECO:0000313" key="2">
    <source>
        <dbReference type="Proteomes" id="UP000290289"/>
    </source>
</evidence>
<keyword evidence="2" id="KW-1185">Reference proteome</keyword>
<name>A0A498HPC5_MALDO</name>
<accession>A0A498HPC5</accession>
<proteinExistence type="predicted"/>
<comment type="caution">
    <text evidence="1">The sequence shown here is derived from an EMBL/GenBank/DDBJ whole genome shotgun (WGS) entry which is preliminary data.</text>
</comment>
<dbReference type="AlphaFoldDB" id="A0A498HPC5"/>
<evidence type="ECO:0000313" key="1">
    <source>
        <dbReference type="EMBL" id="RXH71021.1"/>
    </source>
</evidence>
<reference evidence="1 2" key="1">
    <citation type="submission" date="2018-10" db="EMBL/GenBank/DDBJ databases">
        <title>A high-quality apple genome assembly.</title>
        <authorList>
            <person name="Hu J."/>
        </authorList>
    </citation>
    <scope>NUCLEOTIDE SEQUENCE [LARGE SCALE GENOMIC DNA]</scope>
    <source>
        <strain evidence="2">cv. HFTH1</strain>
        <tissue evidence="1">Young leaf</tissue>
    </source>
</reference>
<protein>
    <submittedName>
        <fullName evidence="1">Uncharacterized protein</fullName>
    </submittedName>
</protein>
<organism evidence="1 2">
    <name type="scientific">Malus domestica</name>
    <name type="common">Apple</name>
    <name type="synonym">Pyrus malus</name>
    <dbReference type="NCBI Taxonomy" id="3750"/>
    <lineage>
        <taxon>Eukaryota</taxon>
        <taxon>Viridiplantae</taxon>
        <taxon>Streptophyta</taxon>
        <taxon>Embryophyta</taxon>
        <taxon>Tracheophyta</taxon>
        <taxon>Spermatophyta</taxon>
        <taxon>Magnoliopsida</taxon>
        <taxon>eudicotyledons</taxon>
        <taxon>Gunneridae</taxon>
        <taxon>Pentapetalae</taxon>
        <taxon>rosids</taxon>
        <taxon>fabids</taxon>
        <taxon>Rosales</taxon>
        <taxon>Rosaceae</taxon>
        <taxon>Amygdaloideae</taxon>
        <taxon>Maleae</taxon>
        <taxon>Malus</taxon>
    </lineage>
</organism>
<dbReference type="EMBL" id="RDQH01000342">
    <property type="protein sequence ID" value="RXH71021.1"/>
    <property type="molecule type" value="Genomic_DNA"/>
</dbReference>